<dbReference type="Proteomes" id="UP000581447">
    <property type="component" value="Unassembled WGS sequence"/>
</dbReference>
<sequence>MQPITDDSWLEELNVLPALSTAELHACWERLEGTKPPNISTGLLRLLYAQRTREHAYGGIPAWVLAEFDRVLVESRKPRENKRVDSVRRSLSVGTRLVREWNGKTISVEVREEGYLYADKLYGSLSEIARVVTGAHWSGPRFFGMKRRG</sequence>
<protein>
    <recommendedName>
        <fullName evidence="3">DUF2924 domain-containing protein</fullName>
    </recommendedName>
</protein>
<reference evidence="1 2" key="1">
    <citation type="submission" date="2020-08" db="EMBL/GenBank/DDBJ databases">
        <title>Genomic Encyclopedia of Type Strains, Phase IV (KMG-IV): sequencing the most valuable type-strain genomes for metagenomic binning, comparative biology and taxonomic classification.</title>
        <authorList>
            <person name="Goeker M."/>
        </authorList>
    </citation>
    <scope>NUCLEOTIDE SEQUENCE [LARGE SCALE GENOMIC DNA]</scope>
    <source>
        <strain evidence="1 2">DSM 29050</strain>
    </source>
</reference>
<evidence type="ECO:0008006" key="3">
    <source>
        <dbReference type="Google" id="ProtNLM"/>
    </source>
</evidence>
<accession>A0A840B037</accession>
<dbReference type="AlphaFoldDB" id="A0A840B037"/>
<keyword evidence="2" id="KW-1185">Reference proteome</keyword>
<evidence type="ECO:0000313" key="2">
    <source>
        <dbReference type="Proteomes" id="UP000581447"/>
    </source>
</evidence>
<proteinExistence type="predicted"/>
<organism evidence="1 2">
    <name type="scientific">Sphingorhabdus rigui</name>
    <dbReference type="NCBI Taxonomy" id="1282858"/>
    <lineage>
        <taxon>Bacteria</taxon>
        <taxon>Pseudomonadati</taxon>
        <taxon>Pseudomonadota</taxon>
        <taxon>Alphaproteobacteria</taxon>
        <taxon>Sphingomonadales</taxon>
        <taxon>Sphingomonadaceae</taxon>
        <taxon>Sphingorhabdus</taxon>
    </lineage>
</organism>
<dbReference type="Pfam" id="PF11149">
    <property type="entry name" value="DUF2924"/>
    <property type="match status" value="1"/>
</dbReference>
<gene>
    <name evidence="1" type="ORF">GGR91_001966</name>
</gene>
<dbReference type="InterPro" id="IPR021322">
    <property type="entry name" value="DUF2924"/>
</dbReference>
<dbReference type="EMBL" id="JACIEA010000002">
    <property type="protein sequence ID" value="MBB3943708.1"/>
    <property type="molecule type" value="Genomic_DNA"/>
</dbReference>
<name>A0A840B037_9SPHN</name>
<comment type="caution">
    <text evidence="1">The sequence shown here is derived from an EMBL/GenBank/DDBJ whole genome shotgun (WGS) entry which is preliminary data.</text>
</comment>
<evidence type="ECO:0000313" key="1">
    <source>
        <dbReference type="EMBL" id="MBB3943708.1"/>
    </source>
</evidence>
<dbReference type="RefSeq" id="WP_183941985.1">
    <property type="nucleotide sequence ID" value="NZ_BAABBG010000005.1"/>
</dbReference>